<dbReference type="InterPro" id="IPR002654">
    <property type="entry name" value="Glyco_trans_25"/>
</dbReference>
<dbReference type="GO" id="GO:0016740">
    <property type="term" value="F:transferase activity"/>
    <property type="evidence" value="ECO:0007669"/>
    <property type="project" value="UniProtKB-KW"/>
</dbReference>
<keyword evidence="3" id="KW-0808">Transferase</keyword>
<feature type="region of interest" description="Disordered" evidence="4">
    <location>
        <begin position="1"/>
        <end position="20"/>
    </location>
</feature>
<keyword evidence="7" id="KW-1185">Reference proteome</keyword>
<comment type="similarity">
    <text evidence="1">Belongs to the glycosyltransferase 25 family.</text>
</comment>
<feature type="domain" description="Glycosyl transferase family 25" evidence="5">
    <location>
        <begin position="33"/>
        <end position="202"/>
    </location>
</feature>
<dbReference type="PANTHER" id="PTHR10730:SF53">
    <property type="entry name" value="GLYCOSYLTRANSFERASE 25 FAMILY MEMBER"/>
    <property type="match status" value="1"/>
</dbReference>
<evidence type="ECO:0000256" key="1">
    <source>
        <dbReference type="ARBA" id="ARBA00006721"/>
    </source>
</evidence>
<protein>
    <submittedName>
        <fullName evidence="6">5081_t:CDS:1</fullName>
    </submittedName>
</protein>
<dbReference type="EMBL" id="CAJVPY010006438">
    <property type="protein sequence ID" value="CAG8662813.1"/>
    <property type="molecule type" value="Genomic_DNA"/>
</dbReference>
<keyword evidence="2" id="KW-0328">Glycosyltransferase</keyword>
<name>A0A9N9E7A9_9GLOM</name>
<dbReference type="CDD" id="cd06532">
    <property type="entry name" value="Glyco_transf_25"/>
    <property type="match status" value="1"/>
</dbReference>
<sequence>MPQHSTYSTHGRKDDKVAHSNSFESRNSTLGFDHIYVINLAKRPDRLKMMKAITDTLGLKVEFFTAISTDDHKTLNRFNNATELFDTHKACYISHYLIYASIVYHGYDNALILEDDIDIELNVSSIMTYIHGVLPNDWDLLYLGHCMNWEGSSFFEPLDYTSPIFRLYPSKQPYCTHAYAVSYAGALKLLKELSVLNVPVDLELIWRIENGIVKSYSIAPPVVVQWRSNDNPSDVSPDQELEHQTLLNSTLHSIGFLWK</sequence>
<gene>
    <name evidence="6" type="ORF">DERYTH_LOCUS10807</name>
</gene>
<dbReference type="OrthoDB" id="686384at2759"/>
<proteinExistence type="inferred from homology"/>
<dbReference type="Pfam" id="PF01755">
    <property type="entry name" value="Glyco_transf_25"/>
    <property type="match status" value="1"/>
</dbReference>
<evidence type="ECO:0000259" key="5">
    <source>
        <dbReference type="Pfam" id="PF01755"/>
    </source>
</evidence>
<evidence type="ECO:0000313" key="6">
    <source>
        <dbReference type="EMBL" id="CAG8662813.1"/>
    </source>
</evidence>
<accession>A0A9N9E7A9</accession>
<dbReference type="PANTHER" id="PTHR10730">
    <property type="entry name" value="PROCOLLAGEN-LYSINE,2-OXOGLUTARATE 5-DIOXYGENASE/GLYCOSYLTRANSFERASE 25 FAMILY MEMBER"/>
    <property type="match status" value="1"/>
</dbReference>
<dbReference type="InterPro" id="IPR050757">
    <property type="entry name" value="Collagen_mod_GT25"/>
</dbReference>
<organism evidence="6 7">
    <name type="scientific">Dentiscutata erythropus</name>
    <dbReference type="NCBI Taxonomy" id="1348616"/>
    <lineage>
        <taxon>Eukaryota</taxon>
        <taxon>Fungi</taxon>
        <taxon>Fungi incertae sedis</taxon>
        <taxon>Mucoromycota</taxon>
        <taxon>Glomeromycotina</taxon>
        <taxon>Glomeromycetes</taxon>
        <taxon>Diversisporales</taxon>
        <taxon>Gigasporaceae</taxon>
        <taxon>Dentiscutata</taxon>
    </lineage>
</organism>
<evidence type="ECO:0000256" key="2">
    <source>
        <dbReference type="ARBA" id="ARBA00022676"/>
    </source>
</evidence>
<evidence type="ECO:0000256" key="4">
    <source>
        <dbReference type="SAM" id="MobiDB-lite"/>
    </source>
</evidence>
<reference evidence="6" key="1">
    <citation type="submission" date="2021-06" db="EMBL/GenBank/DDBJ databases">
        <authorList>
            <person name="Kallberg Y."/>
            <person name="Tangrot J."/>
            <person name="Rosling A."/>
        </authorList>
    </citation>
    <scope>NUCLEOTIDE SEQUENCE</scope>
    <source>
        <strain evidence="6">MA453B</strain>
    </source>
</reference>
<dbReference type="Proteomes" id="UP000789405">
    <property type="component" value="Unassembled WGS sequence"/>
</dbReference>
<dbReference type="AlphaFoldDB" id="A0A9N9E7A9"/>
<evidence type="ECO:0000256" key="3">
    <source>
        <dbReference type="ARBA" id="ARBA00022679"/>
    </source>
</evidence>
<comment type="caution">
    <text evidence="6">The sequence shown here is derived from an EMBL/GenBank/DDBJ whole genome shotgun (WGS) entry which is preliminary data.</text>
</comment>
<evidence type="ECO:0000313" key="7">
    <source>
        <dbReference type="Proteomes" id="UP000789405"/>
    </source>
</evidence>